<sequence>MSRLPALLAGLLLAGSALAQAGPEPVVPEGPPRPGEVLEDPDFGVRTGQFGLERTVEMYQWYRDANGDFQRVWKAGLVDSSGYPATHRNPDAMPVEPQRWWAAAPTLDGYPLDPSVLRALGRWETFRPAFTRLAANLAATFQPEGDGLSSADNPLDPQVGDLRLRWRELQLPELAGRVELVDGRWQLSPGTASAALNARPLPPVDVPEADDEPDDRRRWWPLLAGLLVLAGGMAWWRRRK</sequence>
<feature type="compositionally biased region" description="Pro residues" evidence="1">
    <location>
        <begin position="25"/>
        <end position="34"/>
    </location>
</feature>
<name>A0A0A0M9R2_9GAMM</name>
<protein>
    <submittedName>
        <fullName evidence="4">Uncharacterized protein</fullName>
    </submittedName>
</protein>
<comment type="caution">
    <text evidence="4">The sequence shown here is derived from an EMBL/GenBank/DDBJ whole genome shotgun (WGS) entry which is preliminary data.</text>
</comment>
<keyword evidence="2" id="KW-0812">Transmembrane</keyword>
<evidence type="ECO:0000256" key="2">
    <source>
        <dbReference type="SAM" id="Phobius"/>
    </source>
</evidence>
<keyword evidence="2" id="KW-0472">Membrane</keyword>
<proteinExistence type="predicted"/>
<evidence type="ECO:0000256" key="3">
    <source>
        <dbReference type="SAM" id="SignalP"/>
    </source>
</evidence>
<organism evidence="4 5">
    <name type="scientific">Lysobacter defluvii IMMIB APB-9 = DSM 18482</name>
    <dbReference type="NCBI Taxonomy" id="1385515"/>
    <lineage>
        <taxon>Bacteria</taxon>
        <taxon>Pseudomonadati</taxon>
        <taxon>Pseudomonadota</taxon>
        <taxon>Gammaproteobacteria</taxon>
        <taxon>Lysobacterales</taxon>
        <taxon>Lysobacteraceae</taxon>
        <taxon>Novilysobacter</taxon>
    </lineage>
</organism>
<dbReference type="EMBL" id="AVBH01000040">
    <property type="protein sequence ID" value="KGO98944.1"/>
    <property type="molecule type" value="Genomic_DNA"/>
</dbReference>
<dbReference type="Proteomes" id="UP000030003">
    <property type="component" value="Unassembled WGS sequence"/>
</dbReference>
<gene>
    <name evidence="4" type="ORF">N791_12900</name>
</gene>
<dbReference type="STRING" id="1385515.GCA_000423325_00633"/>
<feature type="transmembrane region" description="Helical" evidence="2">
    <location>
        <begin position="219"/>
        <end position="236"/>
    </location>
</feature>
<accession>A0A0A0M9R2</accession>
<keyword evidence="2" id="KW-1133">Transmembrane helix</keyword>
<feature type="chain" id="PRO_5001973392" evidence="3">
    <location>
        <begin position="22"/>
        <end position="240"/>
    </location>
</feature>
<feature type="signal peptide" evidence="3">
    <location>
        <begin position="1"/>
        <end position="21"/>
    </location>
</feature>
<dbReference type="Pfam" id="PF07787">
    <property type="entry name" value="TMEM43"/>
    <property type="match status" value="1"/>
</dbReference>
<keyword evidence="5" id="KW-1185">Reference proteome</keyword>
<keyword evidence="3" id="KW-0732">Signal</keyword>
<feature type="region of interest" description="Disordered" evidence="1">
    <location>
        <begin position="21"/>
        <end position="41"/>
    </location>
</feature>
<dbReference type="AlphaFoldDB" id="A0A0A0M9R2"/>
<reference evidence="4 5" key="1">
    <citation type="submission" date="2013-08" db="EMBL/GenBank/DDBJ databases">
        <title>Genomic analysis of Lysobacter defluvii.</title>
        <authorList>
            <person name="Wang Q."/>
            <person name="Wang G."/>
        </authorList>
    </citation>
    <scope>NUCLEOTIDE SEQUENCE [LARGE SCALE GENOMIC DNA]</scope>
    <source>
        <strain evidence="4 5">IMMIB APB-9</strain>
    </source>
</reference>
<evidence type="ECO:0000313" key="5">
    <source>
        <dbReference type="Proteomes" id="UP000030003"/>
    </source>
</evidence>
<evidence type="ECO:0000313" key="4">
    <source>
        <dbReference type="EMBL" id="KGO98944.1"/>
    </source>
</evidence>
<dbReference type="OrthoDB" id="273988at2"/>
<dbReference type="RefSeq" id="WP_027069136.1">
    <property type="nucleotide sequence ID" value="NZ_AUHT01000005.1"/>
</dbReference>
<dbReference type="InterPro" id="IPR012430">
    <property type="entry name" value="TMEM43_fam"/>
</dbReference>
<evidence type="ECO:0000256" key="1">
    <source>
        <dbReference type="SAM" id="MobiDB-lite"/>
    </source>
</evidence>